<accession>A0AAV3GTL1</accession>
<comment type="caution">
    <text evidence="1">The sequence shown here is derived from an EMBL/GenBank/DDBJ whole genome shotgun (WGS) entry which is preliminary data.</text>
</comment>
<protein>
    <submittedName>
        <fullName evidence="1">Uncharacterized protein</fullName>
    </submittedName>
</protein>
<gene>
    <name evidence="1" type="ORF">HMPREF1378_02390</name>
</gene>
<dbReference type="AlphaFoldDB" id="A0AAV3GTL1"/>
<dbReference type="Proteomes" id="UP000006402">
    <property type="component" value="Unassembled WGS sequence"/>
</dbReference>
<evidence type="ECO:0000313" key="2">
    <source>
        <dbReference type="Proteomes" id="UP000006402"/>
    </source>
</evidence>
<organism evidence="1 2">
    <name type="scientific">Enterococcus faecium R496</name>
    <dbReference type="NCBI Taxonomy" id="1134836"/>
    <lineage>
        <taxon>Bacteria</taxon>
        <taxon>Bacillati</taxon>
        <taxon>Bacillota</taxon>
        <taxon>Bacilli</taxon>
        <taxon>Lactobacillales</taxon>
        <taxon>Enterococcaceae</taxon>
        <taxon>Enterococcus</taxon>
    </lineage>
</organism>
<name>A0AAV3GTL1_ENTFC</name>
<proteinExistence type="predicted"/>
<evidence type="ECO:0000313" key="1">
    <source>
        <dbReference type="EMBL" id="EJX50279.1"/>
    </source>
</evidence>
<sequence>MKQANNMGFFMAKILLFLGLVGAAYLVYALLSQTDDKEDDNNDEMKF</sequence>
<dbReference type="EMBL" id="AMAH01000174">
    <property type="protein sequence ID" value="EJX50279.1"/>
    <property type="molecule type" value="Genomic_DNA"/>
</dbReference>
<reference evidence="1 2" key="1">
    <citation type="submission" date="2012-04" db="EMBL/GenBank/DDBJ databases">
        <authorList>
            <person name="Weinstock G."/>
            <person name="Sodergren E."/>
            <person name="Lobos E.A."/>
            <person name="Fulton L."/>
            <person name="Fulton R."/>
            <person name="Courtney L."/>
            <person name="Fronick C."/>
            <person name="O'Laughlin M."/>
            <person name="Godfrey J."/>
            <person name="Wilson R.M."/>
            <person name="Miner T."/>
            <person name="Farmer C."/>
            <person name="Delehaunty K."/>
            <person name="Cordes M."/>
            <person name="Minx P."/>
            <person name="Tomlinson C."/>
            <person name="Chen J."/>
            <person name="Wollam A."/>
            <person name="Pepin K.H."/>
            <person name="Bhonagiri V."/>
            <person name="Zhang X."/>
            <person name="Suruliraj S."/>
            <person name="Warren W."/>
            <person name="Mitreva M."/>
            <person name="Mardis E.R."/>
            <person name="Wilson R.K."/>
        </authorList>
    </citation>
    <scope>NUCLEOTIDE SEQUENCE [LARGE SCALE GENOMIC DNA]</scope>
    <source>
        <strain evidence="1 2">R496</strain>
    </source>
</reference>